<dbReference type="AlphaFoldDB" id="A0A5J4PQK2"/>
<dbReference type="InterPro" id="IPR051805">
    <property type="entry name" value="Dehydratase_Activator_Redct"/>
</dbReference>
<reference evidence="2" key="1">
    <citation type="submission" date="2019-03" db="EMBL/GenBank/DDBJ databases">
        <title>Single cell metagenomics reveals metabolic interactions within the superorganism composed of flagellate Streblomastix strix and complex community of Bacteroidetes bacteria on its surface.</title>
        <authorList>
            <person name="Treitli S.C."/>
            <person name="Kolisko M."/>
            <person name="Husnik F."/>
            <person name="Keeling P."/>
            <person name="Hampl V."/>
        </authorList>
    </citation>
    <scope>NUCLEOTIDE SEQUENCE</scope>
    <source>
        <strain evidence="2">STM</strain>
    </source>
</reference>
<dbReference type="EMBL" id="SNRY01006796">
    <property type="protein sequence ID" value="KAA6311775.1"/>
    <property type="molecule type" value="Genomic_DNA"/>
</dbReference>
<organism evidence="2">
    <name type="scientific">termite gut metagenome</name>
    <dbReference type="NCBI Taxonomy" id="433724"/>
    <lineage>
        <taxon>unclassified sequences</taxon>
        <taxon>metagenomes</taxon>
        <taxon>organismal metagenomes</taxon>
    </lineage>
</organism>
<keyword evidence="2" id="KW-0378">Hydrolase</keyword>
<accession>A0A5J4PQK2</accession>
<dbReference type="PANTHER" id="PTHR32329">
    <property type="entry name" value="BIFUNCTIONAL PROTEIN [INCLUDES 2-HYDROXYACYL-COA DEHYDRATASE (N-TER) AND ITS ACTIVATOR DOMAIN (C_TERM)-RELATED"/>
    <property type="match status" value="1"/>
</dbReference>
<dbReference type="InterPro" id="IPR018709">
    <property type="entry name" value="CoA_activase_DUF2229"/>
</dbReference>
<evidence type="ECO:0000259" key="1">
    <source>
        <dbReference type="Pfam" id="PF09989"/>
    </source>
</evidence>
<dbReference type="PANTHER" id="PTHR32329:SF4">
    <property type="entry name" value="ACTIVATOR OF 2-HYDROXYACYL-COA DEHYDRATASE"/>
    <property type="match status" value="1"/>
</dbReference>
<feature type="non-terminal residue" evidence="2">
    <location>
        <position position="51"/>
    </location>
</feature>
<dbReference type="EC" id="3.-.-.-" evidence="2"/>
<dbReference type="GO" id="GO:0016787">
    <property type="term" value="F:hydrolase activity"/>
    <property type="evidence" value="ECO:0007669"/>
    <property type="project" value="UniProtKB-KW"/>
</dbReference>
<proteinExistence type="predicted"/>
<dbReference type="Pfam" id="PF09989">
    <property type="entry name" value="DUF2229"/>
    <property type="match status" value="1"/>
</dbReference>
<sequence>MGVHSVMSDNICFPAKLMHSHIYDLIQKKVDRIFIPYVIFEKKEGEESANS</sequence>
<name>A0A5J4PQK2_9ZZZZ</name>
<gene>
    <name evidence="2" type="ORF">EZS27_037169</name>
</gene>
<feature type="domain" description="DUF2229" evidence="1">
    <location>
        <begin position="2"/>
        <end position="48"/>
    </location>
</feature>
<evidence type="ECO:0000313" key="2">
    <source>
        <dbReference type="EMBL" id="KAA6311775.1"/>
    </source>
</evidence>
<comment type="caution">
    <text evidence="2">The sequence shown here is derived from an EMBL/GenBank/DDBJ whole genome shotgun (WGS) entry which is preliminary data.</text>
</comment>
<protein>
    <submittedName>
        <fullName evidence="2">R-phenyllactate dehydratase activator</fullName>
        <ecNumber evidence="2">3.-.-.-</ecNumber>
    </submittedName>
</protein>